<name>A0ACB7RT93_HYAAI</name>
<sequence>MSSGGPIVRTAFASNGGAASAARNGVRSAGAVRTGHGVSGGGGYPPWRRVSGDFCLDLAREDRHAAEAVVKPRCNSATAAHRARDVDEFYLRVTKRQEEHLIPLKEDLADWLNKSLGSSITAFARSAPSLVVPARHCFLAEFVRRDSGAAFGHPPRESFPVVASGGAVGLRRTR</sequence>
<reference evidence="1" key="1">
    <citation type="submission" date="2020-05" db="EMBL/GenBank/DDBJ databases">
        <title>Large-scale comparative analyses of tick genomes elucidate their genetic diversity and vector capacities.</title>
        <authorList>
            <person name="Jia N."/>
            <person name="Wang J."/>
            <person name="Shi W."/>
            <person name="Du L."/>
            <person name="Sun Y."/>
            <person name="Zhan W."/>
            <person name="Jiang J."/>
            <person name="Wang Q."/>
            <person name="Zhang B."/>
            <person name="Ji P."/>
            <person name="Sakyi L.B."/>
            <person name="Cui X."/>
            <person name="Yuan T."/>
            <person name="Jiang B."/>
            <person name="Yang W."/>
            <person name="Lam T.T.-Y."/>
            <person name="Chang Q."/>
            <person name="Ding S."/>
            <person name="Wang X."/>
            <person name="Zhu J."/>
            <person name="Ruan X."/>
            <person name="Zhao L."/>
            <person name="Wei J."/>
            <person name="Que T."/>
            <person name="Du C."/>
            <person name="Cheng J."/>
            <person name="Dai P."/>
            <person name="Han X."/>
            <person name="Huang E."/>
            <person name="Gao Y."/>
            <person name="Liu J."/>
            <person name="Shao H."/>
            <person name="Ye R."/>
            <person name="Li L."/>
            <person name="Wei W."/>
            <person name="Wang X."/>
            <person name="Wang C."/>
            <person name="Yang T."/>
            <person name="Huo Q."/>
            <person name="Li W."/>
            <person name="Guo W."/>
            <person name="Chen H."/>
            <person name="Zhou L."/>
            <person name="Ni X."/>
            <person name="Tian J."/>
            <person name="Zhou Y."/>
            <person name="Sheng Y."/>
            <person name="Liu T."/>
            <person name="Pan Y."/>
            <person name="Xia L."/>
            <person name="Li J."/>
            <person name="Zhao F."/>
            <person name="Cao W."/>
        </authorList>
    </citation>
    <scope>NUCLEOTIDE SEQUENCE</scope>
    <source>
        <strain evidence="1">Hyas-2018</strain>
    </source>
</reference>
<keyword evidence="2" id="KW-1185">Reference proteome</keyword>
<protein>
    <submittedName>
        <fullName evidence="1">Uncharacterized protein</fullName>
    </submittedName>
</protein>
<organism evidence="1 2">
    <name type="scientific">Hyalomma asiaticum</name>
    <name type="common">Tick</name>
    <dbReference type="NCBI Taxonomy" id="266040"/>
    <lineage>
        <taxon>Eukaryota</taxon>
        <taxon>Metazoa</taxon>
        <taxon>Ecdysozoa</taxon>
        <taxon>Arthropoda</taxon>
        <taxon>Chelicerata</taxon>
        <taxon>Arachnida</taxon>
        <taxon>Acari</taxon>
        <taxon>Parasitiformes</taxon>
        <taxon>Ixodida</taxon>
        <taxon>Ixodoidea</taxon>
        <taxon>Ixodidae</taxon>
        <taxon>Hyalomminae</taxon>
        <taxon>Hyalomma</taxon>
    </lineage>
</organism>
<evidence type="ECO:0000313" key="1">
    <source>
        <dbReference type="EMBL" id="KAH6925031.1"/>
    </source>
</evidence>
<dbReference type="Proteomes" id="UP000821845">
    <property type="component" value="Chromosome 8"/>
</dbReference>
<evidence type="ECO:0000313" key="2">
    <source>
        <dbReference type="Proteomes" id="UP000821845"/>
    </source>
</evidence>
<accession>A0ACB7RT93</accession>
<gene>
    <name evidence="1" type="ORF">HPB50_027296</name>
</gene>
<proteinExistence type="predicted"/>
<comment type="caution">
    <text evidence="1">The sequence shown here is derived from an EMBL/GenBank/DDBJ whole genome shotgun (WGS) entry which is preliminary data.</text>
</comment>
<dbReference type="EMBL" id="CM023488">
    <property type="protein sequence ID" value="KAH6925031.1"/>
    <property type="molecule type" value="Genomic_DNA"/>
</dbReference>